<feature type="region of interest" description="Disordered" evidence="1">
    <location>
        <begin position="124"/>
        <end position="155"/>
    </location>
</feature>
<evidence type="ECO:0000313" key="4">
    <source>
        <dbReference type="Proteomes" id="UP001304769"/>
    </source>
</evidence>
<dbReference type="InterPro" id="IPR040198">
    <property type="entry name" value="Fido_containing"/>
</dbReference>
<organism evidence="3 4">
    <name type="scientific">Sinomonas terricola</name>
    <dbReference type="NCBI Taxonomy" id="3110330"/>
    <lineage>
        <taxon>Bacteria</taxon>
        <taxon>Bacillati</taxon>
        <taxon>Actinomycetota</taxon>
        <taxon>Actinomycetes</taxon>
        <taxon>Micrococcales</taxon>
        <taxon>Micrococcaceae</taxon>
        <taxon>Sinomonas</taxon>
    </lineage>
</organism>
<dbReference type="PROSITE" id="PS51459">
    <property type="entry name" value="FIDO"/>
    <property type="match status" value="1"/>
</dbReference>
<sequence length="382" mass="42754">MLPISFPDFPFNSPLAKTIIELERVRGDLGLGTTHPALFEQLRSMVQLMSTITSARIEGNRTSIVDAVAGVARSRRLDGMRQSDQVQEIVQLHAATAFVDETISTGTPLTHALVRELHRVSVEGLQREGDRTPGSYRTGDVSISGSRHAPPGPNSVHGDMTELLEFLNRDVDRSLQLLKIAIAHHRFVWIHPFGNGNGRVGRLLTYAAMRREGFTDDSGYRVLNPTAVFGANRALYYERLEDADSLAPDAIIRWCEYVLNGLVDDLERMRRLSQSEFVTQGVLLPSIRRGLRSAQFDQADAHALAIIAERLEAKSADLEPAYPGSSTWRSKKIRTLLDRGLIEPVTEGGRIYRLRLAPSELTPLVFRQLDDIRFLPRILRDE</sequence>
<evidence type="ECO:0000313" key="3">
    <source>
        <dbReference type="EMBL" id="MEA5454681.1"/>
    </source>
</evidence>
<dbReference type="InterPro" id="IPR036597">
    <property type="entry name" value="Fido-like_dom_sf"/>
</dbReference>
<gene>
    <name evidence="3" type="ORF">SPF06_08110</name>
</gene>
<proteinExistence type="predicted"/>
<dbReference type="Proteomes" id="UP001304769">
    <property type="component" value="Unassembled WGS sequence"/>
</dbReference>
<keyword evidence="4" id="KW-1185">Reference proteome</keyword>
<dbReference type="PANTHER" id="PTHR13504">
    <property type="entry name" value="FIDO DOMAIN-CONTAINING PROTEIN DDB_G0283145"/>
    <property type="match status" value="1"/>
</dbReference>
<dbReference type="Pfam" id="PF02661">
    <property type="entry name" value="Fic"/>
    <property type="match status" value="1"/>
</dbReference>
<dbReference type="EMBL" id="JAYGGQ010000004">
    <property type="protein sequence ID" value="MEA5454681.1"/>
    <property type="molecule type" value="Genomic_DNA"/>
</dbReference>
<reference evidence="3 4" key="1">
    <citation type="submission" date="2023-12" db="EMBL/GenBank/DDBJ databases">
        <title>Sinomonas terricola sp. nov, isolated from litchi orchard soil in Guangdong, PR China.</title>
        <authorList>
            <person name="Jiaxin W."/>
            <person name="Yang Z."/>
            <person name="Honghui Z."/>
        </authorList>
    </citation>
    <scope>NUCLEOTIDE SEQUENCE [LARGE SCALE GENOMIC DNA]</scope>
    <source>
        <strain evidence="3 4">JGH33</strain>
    </source>
</reference>
<dbReference type="SUPFAM" id="SSF140931">
    <property type="entry name" value="Fic-like"/>
    <property type="match status" value="1"/>
</dbReference>
<dbReference type="Gene3D" id="1.10.3290.10">
    <property type="entry name" value="Fido-like domain"/>
    <property type="match status" value="1"/>
</dbReference>
<feature type="domain" description="Fido" evidence="2">
    <location>
        <begin position="109"/>
        <end position="260"/>
    </location>
</feature>
<dbReference type="InterPro" id="IPR003812">
    <property type="entry name" value="Fido"/>
</dbReference>
<name>A0ABU5T4U2_9MICC</name>
<evidence type="ECO:0000256" key="1">
    <source>
        <dbReference type="SAM" id="MobiDB-lite"/>
    </source>
</evidence>
<dbReference type="PANTHER" id="PTHR13504:SF38">
    <property type="entry name" value="FIDO DOMAIN-CONTAINING PROTEIN"/>
    <property type="match status" value="1"/>
</dbReference>
<comment type="caution">
    <text evidence="3">The sequence shown here is derived from an EMBL/GenBank/DDBJ whole genome shotgun (WGS) entry which is preliminary data.</text>
</comment>
<accession>A0ABU5T4U2</accession>
<evidence type="ECO:0000259" key="2">
    <source>
        <dbReference type="PROSITE" id="PS51459"/>
    </source>
</evidence>
<protein>
    <submittedName>
        <fullName evidence="3">Fic family protein</fullName>
    </submittedName>
</protein>
<dbReference type="RefSeq" id="WP_323278521.1">
    <property type="nucleotide sequence ID" value="NZ_JAYGGQ010000004.1"/>
</dbReference>